<dbReference type="EMBL" id="ML213600">
    <property type="protein sequence ID" value="TFK39208.1"/>
    <property type="molecule type" value="Genomic_DNA"/>
</dbReference>
<dbReference type="Proteomes" id="UP000308652">
    <property type="component" value="Unassembled WGS sequence"/>
</dbReference>
<evidence type="ECO:0000256" key="1">
    <source>
        <dbReference type="SAM" id="Phobius"/>
    </source>
</evidence>
<keyword evidence="3" id="KW-1185">Reference proteome</keyword>
<name>A0A5C3M5T9_9AGAR</name>
<dbReference type="AlphaFoldDB" id="A0A5C3M5T9"/>
<keyword evidence="1" id="KW-0472">Membrane</keyword>
<accession>A0A5C3M5T9</accession>
<evidence type="ECO:0000313" key="3">
    <source>
        <dbReference type="Proteomes" id="UP000308652"/>
    </source>
</evidence>
<organism evidence="2 3">
    <name type="scientific">Crucibulum laeve</name>
    <dbReference type="NCBI Taxonomy" id="68775"/>
    <lineage>
        <taxon>Eukaryota</taxon>
        <taxon>Fungi</taxon>
        <taxon>Dikarya</taxon>
        <taxon>Basidiomycota</taxon>
        <taxon>Agaricomycotina</taxon>
        <taxon>Agaricomycetes</taxon>
        <taxon>Agaricomycetidae</taxon>
        <taxon>Agaricales</taxon>
        <taxon>Agaricineae</taxon>
        <taxon>Nidulariaceae</taxon>
        <taxon>Crucibulum</taxon>
    </lineage>
</organism>
<gene>
    <name evidence="2" type="ORF">BDQ12DRAFT_73521</name>
</gene>
<evidence type="ECO:0000313" key="2">
    <source>
        <dbReference type="EMBL" id="TFK39208.1"/>
    </source>
</evidence>
<proteinExistence type="predicted"/>
<sequence length="85" mass="9651">MRSPNVLITSWLIATSHMLSILMLLIAFTSPSGSIHNSSRRVPTSPTLNLGVELPKLFRIALEPSSLRCSLWFEYTVEFCQRHHI</sequence>
<protein>
    <submittedName>
        <fullName evidence="2">Uncharacterized protein</fullName>
    </submittedName>
</protein>
<reference evidence="2 3" key="1">
    <citation type="journal article" date="2019" name="Nat. Ecol. Evol.">
        <title>Megaphylogeny resolves global patterns of mushroom evolution.</title>
        <authorList>
            <person name="Varga T."/>
            <person name="Krizsan K."/>
            <person name="Foldi C."/>
            <person name="Dima B."/>
            <person name="Sanchez-Garcia M."/>
            <person name="Sanchez-Ramirez S."/>
            <person name="Szollosi G.J."/>
            <person name="Szarkandi J.G."/>
            <person name="Papp V."/>
            <person name="Albert L."/>
            <person name="Andreopoulos W."/>
            <person name="Angelini C."/>
            <person name="Antonin V."/>
            <person name="Barry K.W."/>
            <person name="Bougher N.L."/>
            <person name="Buchanan P."/>
            <person name="Buyck B."/>
            <person name="Bense V."/>
            <person name="Catcheside P."/>
            <person name="Chovatia M."/>
            <person name="Cooper J."/>
            <person name="Damon W."/>
            <person name="Desjardin D."/>
            <person name="Finy P."/>
            <person name="Geml J."/>
            <person name="Haridas S."/>
            <person name="Hughes K."/>
            <person name="Justo A."/>
            <person name="Karasinski D."/>
            <person name="Kautmanova I."/>
            <person name="Kiss B."/>
            <person name="Kocsube S."/>
            <person name="Kotiranta H."/>
            <person name="LaButti K.M."/>
            <person name="Lechner B.E."/>
            <person name="Liimatainen K."/>
            <person name="Lipzen A."/>
            <person name="Lukacs Z."/>
            <person name="Mihaltcheva S."/>
            <person name="Morgado L.N."/>
            <person name="Niskanen T."/>
            <person name="Noordeloos M.E."/>
            <person name="Ohm R.A."/>
            <person name="Ortiz-Santana B."/>
            <person name="Ovrebo C."/>
            <person name="Racz N."/>
            <person name="Riley R."/>
            <person name="Savchenko A."/>
            <person name="Shiryaev A."/>
            <person name="Soop K."/>
            <person name="Spirin V."/>
            <person name="Szebenyi C."/>
            <person name="Tomsovsky M."/>
            <person name="Tulloss R.E."/>
            <person name="Uehling J."/>
            <person name="Grigoriev I.V."/>
            <person name="Vagvolgyi C."/>
            <person name="Papp T."/>
            <person name="Martin F.M."/>
            <person name="Miettinen O."/>
            <person name="Hibbett D.S."/>
            <person name="Nagy L.G."/>
        </authorList>
    </citation>
    <scope>NUCLEOTIDE SEQUENCE [LARGE SCALE GENOMIC DNA]</scope>
    <source>
        <strain evidence="2 3">CBS 166.37</strain>
    </source>
</reference>
<keyword evidence="1" id="KW-0812">Transmembrane</keyword>
<feature type="transmembrane region" description="Helical" evidence="1">
    <location>
        <begin position="6"/>
        <end position="28"/>
    </location>
</feature>
<keyword evidence="1" id="KW-1133">Transmembrane helix</keyword>